<dbReference type="GO" id="GO:0032299">
    <property type="term" value="C:ribonuclease H2 complex"/>
    <property type="evidence" value="ECO:0007669"/>
    <property type="project" value="TreeGrafter"/>
</dbReference>
<dbReference type="InterPro" id="IPR024567">
    <property type="entry name" value="RNase_HII/HIII_dom"/>
</dbReference>
<proteinExistence type="inferred from homology"/>
<evidence type="ECO:0000313" key="14">
    <source>
        <dbReference type="EMBL" id="PKQ28814.1"/>
    </source>
</evidence>
<feature type="binding site" evidence="11">
    <location>
        <position position="48"/>
    </location>
    <ligand>
        <name>a divalent metal cation</name>
        <dbReference type="ChEBI" id="CHEBI:60240"/>
    </ligand>
</feature>
<dbReference type="AlphaFoldDB" id="A0A2N3G890"/>
<comment type="cofactor">
    <cofactor evidence="11">
        <name>Mn(2+)</name>
        <dbReference type="ChEBI" id="CHEBI:29035"/>
    </cofactor>
    <cofactor evidence="11">
        <name>Mg(2+)</name>
        <dbReference type="ChEBI" id="CHEBI:18420"/>
    </cofactor>
    <text evidence="11">Manganese or magnesium. Binds 1 divalent metal ion per monomer in the absence of substrate. May bind a second metal ion after substrate binding.</text>
</comment>
<keyword evidence="10" id="KW-0464">Manganese</keyword>
<dbReference type="SUPFAM" id="SSF53098">
    <property type="entry name" value="Ribonuclease H-like"/>
    <property type="match status" value="1"/>
</dbReference>
<keyword evidence="7 11" id="KW-0479">Metal-binding</keyword>
<dbReference type="NCBIfam" id="NF000595">
    <property type="entry name" value="PRK00015.1-3"/>
    <property type="match status" value="1"/>
</dbReference>
<dbReference type="Gene3D" id="3.30.420.10">
    <property type="entry name" value="Ribonuclease H-like superfamily/Ribonuclease H"/>
    <property type="match status" value="1"/>
</dbReference>
<dbReference type="PANTHER" id="PTHR10954">
    <property type="entry name" value="RIBONUCLEASE H2 SUBUNIT A"/>
    <property type="match status" value="1"/>
</dbReference>
<evidence type="ECO:0000256" key="11">
    <source>
        <dbReference type="PROSITE-ProRule" id="PRU01319"/>
    </source>
</evidence>
<dbReference type="InterPro" id="IPR012337">
    <property type="entry name" value="RNaseH-like_sf"/>
</dbReference>
<evidence type="ECO:0000256" key="6">
    <source>
        <dbReference type="ARBA" id="ARBA00022722"/>
    </source>
</evidence>
<gene>
    <name evidence="14" type="ORF">CVT63_00655</name>
</gene>
<feature type="binding site" evidence="11">
    <location>
        <position position="139"/>
    </location>
    <ligand>
        <name>a divalent metal cation</name>
        <dbReference type="ChEBI" id="CHEBI:60240"/>
    </ligand>
</feature>
<dbReference type="CDD" id="cd07182">
    <property type="entry name" value="RNase_HII_bacteria_HII_like"/>
    <property type="match status" value="1"/>
</dbReference>
<keyword evidence="5" id="KW-0963">Cytoplasm</keyword>
<evidence type="ECO:0000256" key="8">
    <source>
        <dbReference type="ARBA" id="ARBA00022759"/>
    </source>
</evidence>
<dbReference type="GO" id="GO:0006298">
    <property type="term" value="P:mismatch repair"/>
    <property type="evidence" value="ECO:0007669"/>
    <property type="project" value="TreeGrafter"/>
</dbReference>
<dbReference type="PROSITE" id="PS51975">
    <property type="entry name" value="RNASE_H_2"/>
    <property type="match status" value="1"/>
</dbReference>
<dbReference type="InterPro" id="IPR022898">
    <property type="entry name" value="RNase_HII"/>
</dbReference>
<evidence type="ECO:0000256" key="10">
    <source>
        <dbReference type="ARBA" id="ARBA00023211"/>
    </source>
</evidence>
<sequence>MVAPEPLWQASRTGWFRAGLTIGGKNDIVANEDLFREDAVNLIAGADEAGRGALAGPLAAAAVMFEPGVEVEGVNDSKALAPGRREELYLEILEAATSVSVIFTDSCLIDSWGLQTANLKALADALAGIEPACDCGICDHYSPSGLPFPTYGIPHADSRFHSVAAASIVAKVERDRVMRSMHRRFPRYNFEHNKGYGSREHMEALVAHGPCEIHRLSFSGVADAAVEMPLWENQVEL</sequence>
<keyword evidence="6 11" id="KW-0540">Nuclease</keyword>
<comment type="similarity">
    <text evidence="4">Belongs to the RNase HII family. RnhC subfamily.</text>
</comment>
<comment type="function">
    <text evidence="2 12">Endonuclease that specifically degrades the RNA of RNA-DNA hybrids.</text>
</comment>
<evidence type="ECO:0000256" key="4">
    <source>
        <dbReference type="ARBA" id="ARBA00008378"/>
    </source>
</evidence>
<evidence type="ECO:0000256" key="2">
    <source>
        <dbReference type="ARBA" id="ARBA00004065"/>
    </source>
</evidence>
<evidence type="ECO:0000256" key="9">
    <source>
        <dbReference type="ARBA" id="ARBA00022801"/>
    </source>
</evidence>
<name>A0A2N3G890_9ACTN</name>
<reference evidence="14 15" key="1">
    <citation type="journal article" date="2017" name="ISME J.">
        <title>Potential for microbial H2 and metal transformations associated with novel bacteria and archaea in deep terrestrial subsurface sediments.</title>
        <authorList>
            <person name="Hernsdorf A.W."/>
            <person name="Amano Y."/>
            <person name="Miyakawa K."/>
            <person name="Ise K."/>
            <person name="Suzuki Y."/>
            <person name="Anantharaman K."/>
            <person name="Probst A."/>
            <person name="Burstein D."/>
            <person name="Thomas B.C."/>
            <person name="Banfield J.F."/>
        </authorList>
    </citation>
    <scope>NUCLEOTIDE SEQUENCE [LARGE SCALE GENOMIC DNA]</scope>
    <source>
        <strain evidence="14">HGW-Actinobacteria-3</strain>
    </source>
</reference>
<organism evidence="14 15">
    <name type="scientific">Candidatus Anoxymicrobium japonicum</name>
    <dbReference type="NCBI Taxonomy" id="2013648"/>
    <lineage>
        <taxon>Bacteria</taxon>
        <taxon>Bacillati</taxon>
        <taxon>Actinomycetota</taxon>
        <taxon>Candidatus Geothermincolia</taxon>
        <taxon>Candidatus Geothermincolales</taxon>
        <taxon>Candidatus Anoxymicrobiaceae</taxon>
        <taxon>Candidatus Anoxymicrobium</taxon>
    </lineage>
</organism>
<dbReference type="InterPro" id="IPR001352">
    <property type="entry name" value="RNase_HII/HIII"/>
</dbReference>
<dbReference type="GO" id="GO:0005737">
    <property type="term" value="C:cytoplasm"/>
    <property type="evidence" value="ECO:0007669"/>
    <property type="project" value="UniProtKB-SubCell"/>
</dbReference>
<comment type="caution">
    <text evidence="14">The sequence shown here is derived from an EMBL/GenBank/DDBJ whole genome shotgun (WGS) entry which is preliminary data.</text>
</comment>
<evidence type="ECO:0000259" key="13">
    <source>
        <dbReference type="PROSITE" id="PS51975"/>
    </source>
</evidence>
<comment type="catalytic activity">
    <reaction evidence="1 11 12">
        <text>Endonucleolytic cleavage to 5'-phosphomonoester.</text>
        <dbReference type="EC" id="3.1.26.4"/>
    </reaction>
</comment>
<comment type="subcellular location">
    <subcellularLocation>
        <location evidence="3">Cytoplasm</location>
    </subcellularLocation>
</comment>
<evidence type="ECO:0000256" key="7">
    <source>
        <dbReference type="ARBA" id="ARBA00022723"/>
    </source>
</evidence>
<dbReference type="GO" id="GO:0046872">
    <property type="term" value="F:metal ion binding"/>
    <property type="evidence" value="ECO:0007669"/>
    <property type="project" value="UniProtKB-KW"/>
</dbReference>
<dbReference type="Proteomes" id="UP000233654">
    <property type="component" value="Unassembled WGS sequence"/>
</dbReference>
<dbReference type="EC" id="3.1.26.4" evidence="12"/>
<feature type="binding site" evidence="11">
    <location>
        <position position="47"/>
    </location>
    <ligand>
        <name>a divalent metal cation</name>
        <dbReference type="ChEBI" id="CHEBI:60240"/>
    </ligand>
</feature>
<dbReference type="PANTHER" id="PTHR10954:SF23">
    <property type="entry name" value="RIBONUCLEASE"/>
    <property type="match status" value="1"/>
</dbReference>
<dbReference type="EMBL" id="PHEX01000004">
    <property type="protein sequence ID" value="PKQ28814.1"/>
    <property type="molecule type" value="Genomic_DNA"/>
</dbReference>
<dbReference type="GO" id="GO:0003723">
    <property type="term" value="F:RNA binding"/>
    <property type="evidence" value="ECO:0007669"/>
    <property type="project" value="UniProtKB-UniRule"/>
</dbReference>
<feature type="domain" description="RNase H type-2" evidence="13">
    <location>
        <begin position="41"/>
        <end position="230"/>
    </location>
</feature>
<keyword evidence="8 11" id="KW-0255">Endonuclease</keyword>
<keyword evidence="9 11" id="KW-0378">Hydrolase</keyword>
<accession>A0A2N3G890</accession>
<evidence type="ECO:0000313" key="15">
    <source>
        <dbReference type="Proteomes" id="UP000233654"/>
    </source>
</evidence>
<evidence type="ECO:0000256" key="3">
    <source>
        <dbReference type="ARBA" id="ARBA00004496"/>
    </source>
</evidence>
<dbReference type="Pfam" id="PF01351">
    <property type="entry name" value="RNase_HII"/>
    <property type="match status" value="1"/>
</dbReference>
<evidence type="ECO:0000256" key="5">
    <source>
        <dbReference type="ARBA" id="ARBA00022490"/>
    </source>
</evidence>
<evidence type="ECO:0000256" key="1">
    <source>
        <dbReference type="ARBA" id="ARBA00000077"/>
    </source>
</evidence>
<dbReference type="GO" id="GO:0004523">
    <property type="term" value="F:RNA-DNA hybrid ribonuclease activity"/>
    <property type="evidence" value="ECO:0007669"/>
    <property type="project" value="UniProtKB-UniRule"/>
</dbReference>
<evidence type="ECO:0000256" key="12">
    <source>
        <dbReference type="RuleBase" id="RU003515"/>
    </source>
</evidence>
<dbReference type="InterPro" id="IPR036397">
    <property type="entry name" value="RNaseH_sf"/>
</dbReference>
<dbReference type="GO" id="GO:0043137">
    <property type="term" value="P:DNA replication, removal of RNA primer"/>
    <property type="evidence" value="ECO:0007669"/>
    <property type="project" value="TreeGrafter"/>
</dbReference>
<protein>
    <recommendedName>
        <fullName evidence="12">Ribonuclease</fullName>
        <ecNumber evidence="12">3.1.26.4</ecNumber>
    </recommendedName>
</protein>